<evidence type="ECO:0000256" key="6">
    <source>
        <dbReference type="ARBA" id="ARBA00022989"/>
    </source>
</evidence>
<comment type="subcellular location">
    <subcellularLocation>
        <location evidence="1">Membrane</location>
        <topology evidence="1">Single-pass membrane protein</topology>
    </subcellularLocation>
</comment>
<evidence type="ECO:0000256" key="5">
    <source>
        <dbReference type="ARBA" id="ARBA00022963"/>
    </source>
</evidence>
<dbReference type="HOGENOM" id="CLU_010974_5_0_1"/>
<comment type="similarity">
    <text evidence="2 9">Belongs to the AB hydrolase superfamily. Lipase family.</text>
</comment>
<evidence type="ECO:0000256" key="11">
    <source>
        <dbReference type="SAM" id="Phobius"/>
    </source>
</evidence>
<gene>
    <name evidence="13" type="ORF">K443DRAFT_680395</name>
</gene>
<keyword evidence="4 9" id="KW-0378">Hydrolase</keyword>
<dbReference type="InterPro" id="IPR029058">
    <property type="entry name" value="AB_hydrolase_fold"/>
</dbReference>
<feature type="domain" description="Partial AB-hydrolase lipase" evidence="12">
    <location>
        <begin position="57"/>
        <end position="116"/>
    </location>
</feature>
<name>A0A0C9WN86_9AGAR</name>
<dbReference type="SUPFAM" id="SSF53474">
    <property type="entry name" value="alpha/beta-Hydrolases"/>
    <property type="match status" value="1"/>
</dbReference>
<keyword evidence="8 11" id="KW-0472">Membrane</keyword>
<keyword evidence="3 11" id="KW-0812">Transmembrane</keyword>
<dbReference type="AlphaFoldDB" id="A0A0C9WN86"/>
<dbReference type="Proteomes" id="UP000054477">
    <property type="component" value="Unassembled WGS sequence"/>
</dbReference>
<dbReference type="FunFam" id="3.40.50.1820:FF:000095">
    <property type="entry name" value="Triglyceride lipase-cholesterol esterase"/>
    <property type="match status" value="1"/>
</dbReference>
<dbReference type="GO" id="GO:0016042">
    <property type="term" value="P:lipid catabolic process"/>
    <property type="evidence" value="ECO:0007669"/>
    <property type="project" value="UniProtKB-KW"/>
</dbReference>
<evidence type="ECO:0000256" key="4">
    <source>
        <dbReference type="ARBA" id="ARBA00022801"/>
    </source>
</evidence>
<dbReference type="PIRSF" id="PIRSF000862">
    <property type="entry name" value="Steryl_ester_lip"/>
    <property type="match status" value="1"/>
</dbReference>
<dbReference type="GO" id="GO:0016020">
    <property type="term" value="C:membrane"/>
    <property type="evidence" value="ECO:0007669"/>
    <property type="project" value="UniProtKB-SubCell"/>
</dbReference>
<dbReference type="Gene3D" id="3.40.50.1820">
    <property type="entry name" value="alpha/beta hydrolase"/>
    <property type="match status" value="1"/>
</dbReference>
<dbReference type="OrthoDB" id="9974421at2759"/>
<dbReference type="GO" id="GO:0016788">
    <property type="term" value="F:hydrolase activity, acting on ester bonds"/>
    <property type="evidence" value="ECO:0007669"/>
    <property type="project" value="InterPro"/>
</dbReference>
<dbReference type="InterPro" id="IPR025483">
    <property type="entry name" value="Lipase_euk"/>
</dbReference>
<keyword evidence="5 9" id="KW-0442">Lipid degradation</keyword>
<feature type="active site" description="Charge relay system" evidence="10">
    <location>
        <position position="363"/>
    </location>
</feature>
<proteinExistence type="inferred from homology"/>
<evidence type="ECO:0000256" key="3">
    <source>
        <dbReference type="ARBA" id="ARBA00022692"/>
    </source>
</evidence>
<evidence type="ECO:0000256" key="8">
    <source>
        <dbReference type="ARBA" id="ARBA00023136"/>
    </source>
</evidence>
<dbReference type="InterPro" id="IPR006693">
    <property type="entry name" value="AB_hydrolase_lipase"/>
</dbReference>
<evidence type="ECO:0000313" key="13">
    <source>
        <dbReference type="EMBL" id="KIJ98879.1"/>
    </source>
</evidence>
<evidence type="ECO:0000256" key="2">
    <source>
        <dbReference type="ARBA" id="ARBA00010701"/>
    </source>
</evidence>
<keyword evidence="7" id="KW-0443">Lipid metabolism</keyword>
<evidence type="ECO:0000256" key="1">
    <source>
        <dbReference type="ARBA" id="ARBA00004167"/>
    </source>
</evidence>
<dbReference type="Pfam" id="PF04083">
    <property type="entry name" value="Abhydro_lipase"/>
    <property type="match status" value="1"/>
</dbReference>
<keyword evidence="6 11" id="KW-1133">Transmembrane helix</keyword>
<evidence type="ECO:0000256" key="9">
    <source>
        <dbReference type="PIRNR" id="PIRNR000862"/>
    </source>
</evidence>
<dbReference type="EMBL" id="KN838659">
    <property type="protein sequence ID" value="KIJ98879.1"/>
    <property type="molecule type" value="Genomic_DNA"/>
</dbReference>
<feature type="active site" description="Charge relay system" evidence="10">
    <location>
        <position position="389"/>
    </location>
</feature>
<feature type="transmembrane region" description="Helical" evidence="11">
    <location>
        <begin position="12"/>
        <end position="32"/>
    </location>
</feature>
<evidence type="ECO:0000256" key="10">
    <source>
        <dbReference type="PIRSR" id="PIRSR000862-1"/>
    </source>
</evidence>
<feature type="active site" description="Nucleophile" evidence="10">
    <location>
        <position position="194"/>
    </location>
</feature>
<accession>A0A0C9WN86</accession>
<sequence length="414" mass="47322">MDTVTATRTFHHVLTFLIIRVLPFYILTRILINNFGMETTNEDMGVANRIREANDFAELCQIFGYAHEEHVVTTEDGYMLTLHRILPKAVEGAKDIIRPTVYLQHGLLTSSELFVCITDANRCLPFVLIEAGYDVWLGNNRGNKYSQNHIGKKTKSANFWNFSIDDFARYDIPNSIDFILDHTKAEKLSYIGFSQGTAQAFAALSLHPELNDKIGVFVALAPIMRPPGYSTPILDYVMKHFPSALFHVFGRKSMLSSVYYWQSVLPTAILGKIIDISLIFLFNYHSRNITKVQKVAGYAHIYCYSSVKAVVHWSQIMRNSAFHMYEEDRRASSLVANASLERFQRFPTDQIKTSMVLIYGDQDTLIDISTLMEQLPDNISVHKLEGYEHLDILWGKNVHLDVIPTVLEALREQR</sequence>
<evidence type="ECO:0000256" key="7">
    <source>
        <dbReference type="ARBA" id="ARBA00023098"/>
    </source>
</evidence>
<organism evidence="13 14">
    <name type="scientific">Laccaria amethystina LaAM-08-1</name>
    <dbReference type="NCBI Taxonomy" id="1095629"/>
    <lineage>
        <taxon>Eukaryota</taxon>
        <taxon>Fungi</taxon>
        <taxon>Dikarya</taxon>
        <taxon>Basidiomycota</taxon>
        <taxon>Agaricomycotina</taxon>
        <taxon>Agaricomycetes</taxon>
        <taxon>Agaricomycetidae</taxon>
        <taxon>Agaricales</taxon>
        <taxon>Agaricineae</taxon>
        <taxon>Hydnangiaceae</taxon>
        <taxon>Laccaria</taxon>
    </lineage>
</organism>
<reference evidence="14" key="2">
    <citation type="submission" date="2015-01" db="EMBL/GenBank/DDBJ databases">
        <title>Evolutionary Origins and Diversification of the Mycorrhizal Mutualists.</title>
        <authorList>
            <consortium name="DOE Joint Genome Institute"/>
            <consortium name="Mycorrhizal Genomics Consortium"/>
            <person name="Kohler A."/>
            <person name="Kuo A."/>
            <person name="Nagy L.G."/>
            <person name="Floudas D."/>
            <person name="Copeland A."/>
            <person name="Barry K.W."/>
            <person name="Cichocki N."/>
            <person name="Veneault-Fourrey C."/>
            <person name="LaButti K."/>
            <person name="Lindquist E.A."/>
            <person name="Lipzen A."/>
            <person name="Lundell T."/>
            <person name="Morin E."/>
            <person name="Murat C."/>
            <person name="Riley R."/>
            <person name="Ohm R."/>
            <person name="Sun H."/>
            <person name="Tunlid A."/>
            <person name="Henrissat B."/>
            <person name="Grigoriev I.V."/>
            <person name="Hibbett D.S."/>
            <person name="Martin F."/>
        </authorList>
    </citation>
    <scope>NUCLEOTIDE SEQUENCE [LARGE SCALE GENOMIC DNA]</scope>
    <source>
        <strain evidence="14">LaAM-08-1</strain>
    </source>
</reference>
<evidence type="ECO:0000313" key="14">
    <source>
        <dbReference type="Proteomes" id="UP000054477"/>
    </source>
</evidence>
<evidence type="ECO:0000259" key="12">
    <source>
        <dbReference type="Pfam" id="PF04083"/>
    </source>
</evidence>
<dbReference type="PANTHER" id="PTHR11005">
    <property type="entry name" value="LYSOSOMAL ACID LIPASE-RELATED"/>
    <property type="match status" value="1"/>
</dbReference>
<reference evidence="13 14" key="1">
    <citation type="submission" date="2014-04" db="EMBL/GenBank/DDBJ databases">
        <authorList>
            <consortium name="DOE Joint Genome Institute"/>
            <person name="Kuo A."/>
            <person name="Kohler A."/>
            <person name="Nagy L.G."/>
            <person name="Floudas D."/>
            <person name="Copeland A."/>
            <person name="Barry K.W."/>
            <person name="Cichocki N."/>
            <person name="Veneault-Fourrey C."/>
            <person name="LaButti K."/>
            <person name="Lindquist E.A."/>
            <person name="Lipzen A."/>
            <person name="Lundell T."/>
            <person name="Morin E."/>
            <person name="Murat C."/>
            <person name="Sun H."/>
            <person name="Tunlid A."/>
            <person name="Henrissat B."/>
            <person name="Grigoriev I.V."/>
            <person name="Hibbett D.S."/>
            <person name="Martin F."/>
            <person name="Nordberg H.P."/>
            <person name="Cantor M.N."/>
            <person name="Hua S.X."/>
        </authorList>
    </citation>
    <scope>NUCLEOTIDE SEQUENCE [LARGE SCALE GENOMIC DNA]</scope>
    <source>
        <strain evidence="13 14">LaAM-08-1</strain>
    </source>
</reference>
<keyword evidence="14" id="KW-1185">Reference proteome</keyword>
<protein>
    <recommendedName>
        <fullName evidence="9">Lipase</fullName>
    </recommendedName>
</protein>
<dbReference type="STRING" id="1095629.A0A0C9WN86"/>